<dbReference type="EMBL" id="SGPJ01000265">
    <property type="protein sequence ID" value="THG96056.1"/>
    <property type="molecule type" value="Genomic_DNA"/>
</dbReference>
<feature type="compositionally biased region" description="Polar residues" evidence="1">
    <location>
        <begin position="1289"/>
        <end position="1300"/>
    </location>
</feature>
<name>A0A4S4KDG7_9APHY</name>
<keyword evidence="2" id="KW-0472">Membrane</keyword>
<comment type="caution">
    <text evidence="4">The sequence shown here is derived from an EMBL/GenBank/DDBJ whole genome shotgun (WGS) entry which is preliminary data.</text>
</comment>
<feature type="domain" description="DUF6535" evidence="3">
    <location>
        <begin position="489"/>
        <end position="672"/>
    </location>
</feature>
<evidence type="ECO:0000259" key="3">
    <source>
        <dbReference type="Pfam" id="PF20153"/>
    </source>
</evidence>
<dbReference type="Pfam" id="PF20153">
    <property type="entry name" value="DUF6535"/>
    <property type="match status" value="1"/>
</dbReference>
<dbReference type="Proteomes" id="UP000309038">
    <property type="component" value="Unassembled WGS sequence"/>
</dbReference>
<evidence type="ECO:0000256" key="1">
    <source>
        <dbReference type="SAM" id="MobiDB-lite"/>
    </source>
</evidence>
<feature type="transmembrane region" description="Helical" evidence="2">
    <location>
        <begin position="644"/>
        <end position="671"/>
    </location>
</feature>
<feature type="region of interest" description="Disordered" evidence="1">
    <location>
        <begin position="1342"/>
        <end position="1369"/>
    </location>
</feature>
<organism evidence="4 5">
    <name type="scientific">Hermanssonia centrifuga</name>
    <dbReference type="NCBI Taxonomy" id="98765"/>
    <lineage>
        <taxon>Eukaryota</taxon>
        <taxon>Fungi</taxon>
        <taxon>Dikarya</taxon>
        <taxon>Basidiomycota</taxon>
        <taxon>Agaricomycotina</taxon>
        <taxon>Agaricomycetes</taxon>
        <taxon>Polyporales</taxon>
        <taxon>Meruliaceae</taxon>
        <taxon>Hermanssonia</taxon>
    </lineage>
</organism>
<keyword evidence="5" id="KW-1185">Reference proteome</keyword>
<dbReference type="Pfam" id="PF18759">
    <property type="entry name" value="Plavaka"/>
    <property type="match status" value="1"/>
</dbReference>
<accession>A0A4S4KDG7</accession>
<evidence type="ECO:0000256" key="2">
    <source>
        <dbReference type="SAM" id="Phobius"/>
    </source>
</evidence>
<keyword evidence="2" id="KW-0812">Transmembrane</keyword>
<evidence type="ECO:0000313" key="5">
    <source>
        <dbReference type="Proteomes" id="UP000309038"/>
    </source>
</evidence>
<dbReference type="InterPro" id="IPR041078">
    <property type="entry name" value="Plavaka"/>
</dbReference>
<feature type="compositionally biased region" description="Polar residues" evidence="1">
    <location>
        <begin position="1358"/>
        <end position="1369"/>
    </location>
</feature>
<proteinExistence type="predicted"/>
<feature type="region of interest" description="Disordered" evidence="1">
    <location>
        <begin position="1280"/>
        <end position="1314"/>
    </location>
</feature>
<feature type="transmembrane region" description="Helical" evidence="2">
    <location>
        <begin position="942"/>
        <end position="960"/>
    </location>
</feature>
<gene>
    <name evidence="4" type="ORF">EW026_g5702</name>
</gene>
<feature type="transmembrane region" description="Helical" evidence="2">
    <location>
        <begin position="586"/>
        <end position="608"/>
    </location>
</feature>
<reference evidence="4 5" key="1">
    <citation type="submission" date="2019-02" db="EMBL/GenBank/DDBJ databases">
        <title>Genome sequencing of the rare red list fungi Phlebia centrifuga.</title>
        <authorList>
            <person name="Buettner E."/>
            <person name="Kellner H."/>
        </authorList>
    </citation>
    <scope>NUCLEOTIDE SEQUENCE [LARGE SCALE GENOMIC DNA]</scope>
    <source>
        <strain evidence="4 5">DSM 108282</strain>
    </source>
</reference>
<evidence type="ECO:0000313" key="4">
    <source>
        <dbReference type="EMBL" id="THG96056.1"/>
    </source>
</evidence>
<feature type="transmembrane region" description="Helical" evidence="2">
    <location>
        <begin position="514"/>
        <end position="536"/>
    </location>
</feature>
<keyword evidence="2" id="KW-1133">Transmembrane helix</keyword>
<feature type="compositionally biased region" description="Basic and acidic residues" evidence="1">
    <location>
        <begin position="1342"/>
        <end position="1351"/>
    </location>
</feature>
<dbReference type="InterPro" id="IPR045338">
    <property type="entry name" value="DUF6535"/>
</dbReference>
<sequence length="1369" mass="153686">MVSKVSCSTRGARGWDCADMAWTVWGVDAAVIPFTYYFPRADIYELLTPDLLHQLIKGTFKDHLLSWVEQYLHQVHGKVEGNRIMDCIDRRIAAAPSFPGLQRFPEGRNFKQWTGNDSKALMKIYLPALEGYVPLKMVRCFAAYLDFCYLARRSTHTTDTLSQMQQALQRFHETRTVFLEVGIRSDGFSLPRQHALDHYICGICLFGSPNGVCTSITESKHIRAVKRPWQRSNKNNPLGQMLQTNQRLDKLAAARANFTERGMLQGMLLNSVLHSYDYEDDKREADINQDATFDAEDVDGPRVFSSLELAVRPAYCNRVEHVAAQLAQPNLLQLIGEFLYDQLYADEDHSAEDVQVADLPIFHGRVSVYYSAKAFFYAPSKISGTGGMHSELIRSNPLWRNQYHRFDTILVDVNPEVAGFRGMLIGRVLSFIAFTYHGIRYPCALVQWFVRQNENPNPDTGMWIVEPELRDGKRVGSAEANPANLKTGWAAIEDYAWRYDEQAMKVFSEDIDTLLVFAGLFSAVLTAFVVPAFGMLQQDNTQVSADILARISAKLDSFQITPSFINSTASHDPSPSPFTVSTSARWINILWFLSLLFSLSSALFGILAKQWIREYLQWNQTTTSPRQNVILRQLRSEAWVKWKVPAGIAAIPALLEVAVVLFLVGLIIFVWTLDFVVALVISISAGIILTMAFIITTLPAFFQHCPYKSPTGWACAFIYDMVIRNLYGIRCRFDDSFFHVVPYFPSWRHRDLHISRKLSTEVSDCVEDGMLPWDEDSTTEHIKTIAQMRPLVQALAWVHEGSEDPRLSSEVVRCLDTLLVAGSDDAGWQLQLSGTLYTLWKFCLRDGRMNHFPRVGSLLDAFFDDAGSQIIHVYTLSSGLGVETYDTLVGVGHIWSALQYLGDSQTRLLINLVLGDLEAYLVGKPWATTDGNECTNKRRRKWIVVYIMLLYGLVWVRDVIITDEVCGRLIEMCNRLPTADNAPYPTYLHTILLRFACTMGKVCIGEETRELSVSRHLDTQRDFTKWLVENANAAFALTLQIFDQNTNYADPAARHRFAMMADWLLYRPNWSDKHNPDVLLQKMKKAARISLDNSYLNCGCYHDLPWIKSLLDLGSPDFHETYPQSMSSLFDILDQFKFVDTSSSRPLEYSDLLDESGKVVAVITGEGVKEDYEKAKVNIRRYLDRVNRYRSPSRGPDDLAGDDGEGVIGVADGHPNPCNTPGDDGPSKGTGQEEAEVGATLDAISASSGSQSAHKGVSTNIPTMTATEDAEQTQALVKCGEHAADDTSPPISRSTHPSASTDDRAFGPPNPLSGQFEGVWSIGVHDGRIGIDSEEGILEDGVEGRIERGSNESEIEMQETSTTSRAHIH</sequence>
<feature type="region of interest" description="Disordered" evidence="1">
    <location>
        <begin position="1188"/>
        <end position="1235"/>
    </location>
</feature>
<feature type="transmembrane region" description="Helical" evidence="2">
    <location>
        <begin position="677"/>
        <end position="702"/>
    </location>
</feature>
<protein>
    <recommendedName>
        <fullName evidence="3">DUF6535 domain-containing protein</fullName>
    </recommendedName>
</protein>